<dbReference type="SFLD" id="SFLDG01144">
    <property type="entry name" value="C2.B.4:_PGP_Like"/>
    <property type="match status" value="1"/>
</dbReference>
<dbReference type="Gene3D" id="3.30.1240.10">
    <property type="match status" value="1"/>
</dbReference>
<dbReference type="GO" id="GO:0016791">
    <property type="term" value="F:phosphatase activity"/>
    <property type="evidence" value="ECO:0007669"/>
    <property type="project" value="UniProtKB-ARBA"/>
</dbReference>
<dbReference type="STRING" id="45851.BHV86_07250"/>
<dbReference type="GO" id="GO:0005829">
    <property type="term" value="C:cytosol"/>
    <property type="evidence" value="ECO:0007669"/>
    <property type="project" value="TreeGrafter"/>
</dbReference>
<dbReference type="PANTHER" id="PTHR10000:SF8">
    <property type="entry name" value="HAD SUPERFAMILY HYDROLASE-LIKE, TYPE 3"/>
    <property type="match status" value="1"/>
</dbReference>
<reference evidence="1 2" key="1">
    <citation type="submission" date="2010-02" db="EMBL/GenBank/DDBJ databases">
        <authorList>
            <person name="Weinstock G."/>
            <person name="Sodergren E."/>
            <person name="Clifton S."/>
            <person name="Fulton L."/>
            <person name="Fulton B."/>
            <person name="Courtney L."/>
            <person name="Fronick C."/>
            <person name="Harrison M."/>
            <person name="Strong C."/>
            <person name="Farmer C."/>
            <person name="Delahaunty K."/>
            <person name="Markovic C."/>
            <person name="Hall O."/>
            <person name="Minx P."/>
            <person name="Tomlinson C."/>
            <person name="Mitreva M."/>
            <person name="Nelson J."/>
            <person name="Hou S."/>
            <person name="Wollam A."/>
            <person name="Pepin K.H."/>
            <person name="Johnson M."/>
            <person name="Bhonagiri V."/>
            <person name="Zhang X."/>
            <person name="Suruliraj S."/>
            <person name="Warren W."/>
            <person name="Chinwalla A."/>
            <person name="Mardis E.R."/>
            <person name="Wilson R.K."/>
        </authorList>
    </citation>
    <scope>NUCLEOTIDE SEQUENCE [LARGE SCALE GENOMIC DNA]</scope>
    <source>
        <strain evidence="1 2">DSM 2876</strain>
    </source>
</reference>
<dbReference type="InterPro" id="IPR036412">
    <property type="entry name" value="HAD-like_sf"/>
</dbReference>
<accession>D4RWG7</accession>
<dbReference type="NCBIfam" id="TIGR01484">
    <property type="entry name" value="HAD-SF-IIB"/>
    <property type="match status" value="1"/>
</dbReference>
<dbReference type="HOGENOM" id="CLU_044146_0_1_9"/>
<keyword evidence="1" id="KW-0378">Hydrolase</keyword>
<dbReference type="InterPro" id="IPR000150">
    <property type="entry name" value="Cof"/>
</dbReference>
<keyword evidence="2" id="KW-1185">Reference proteome</keyword>
<dbReference type="SFLD" id="SFLDG01140">
    <property type="entry name" value="C2.B:_Phosphomannomutase_and_P"/>
    <property type="match status" value="1"/>
</dbReference>
<dbReference type="SUPFAM" id="SSF56784">
    <property type="entry name" value="HAD-like"/>
    <property type="match status" value="1"/>
</dbReference>
<dbReference type="Pfam" id="PF08282">
    <property type="entry name" value="Hydrolase_3"/>
    <property type="match status" value="1"/>
</dbReference>
<dbReference type="PRINTS" id="PR00119">
    <property type="entry name" value="CATATPASE"/>
</dbReference>
<dbReference type="NCBIfam" id="TIGR00099">
    <property type="entry name" value="Cof-subfamily"/>
    <property type="match status" value="1"/>
</dbReference>
<sequence length="269" mass="30213">MAYKILAFDIDGTLTNSQKIITEETKRAIFAAMDKGCKVLIASGRPVKGLRGYAEELHLKENGGYILSLNGGYIMSCADEKVLYDVKVPKKYYKEIYELSKKHGVNLLTYQGETVISEDIDDEYLDIEARLNGLPKKKVDNLYEYLDFEVNKFLMTGDGDYLAEVEKDVYDKLHNNLDVYRSEPFFLEILPKDVNKGKALEALLAILGVDRDELMAFGDGYNDKTMVEYAGLGVAMGNAKDVVKEAADYVAPTNDEDGIVEVIHKFILD</sequence>
<dbReference type="GeneID" id="98918662"/>
<organism evidence="1 2">
    <name type="scientific">Eshraghiella crossota DSM 2876</name>
    <dbReference type="NCBI Taxonomy" id="511680"/>
    <lineage>
        <taxon>Bacteria</taxon>
        <taxon>Bacillati</taxon>
        <taxon>Bacillota</taxon>
        <taxon>Clostridia</taxon>
        <taxon>Lachnospirales</taxon>
        <taxon>Lachnospiraceae</taxon>
        <taxon>Eshraghiella</taxon>
    </lineage>
</organism>
<evidence type="ECO:0000313" key="1">
    <source>
        <dbReference type="EMBL" id="EFF69784.1"/>
    </source>
</evidence>
<dbReference type="CDD" id="cd07516">
    <property type="entry name" value="HAD_Pase"/>
    <property type="match status" value="1"/>
</dbReference>
<dbReference type="AlphaFoldDB" id="D4RWG7"/>
<dbReference type="RefSeq" id="WP_005601013.1">
    <property type="nucleotide sequence ID" value="NZ_GG663519.1"/>
</dbReference>
<protein>
    <submittedName>
        <fullName evidence="1">Cof-like hydrolase</fullName>
    </submittedName>
</protein>
<evidence type="ECO:0000313" key="2">
    <source>
        <dbReference type="Proteomes" id="UP000006238"/>
    </source>
</evidence>
<comment type="caution">
    <text evidence="1">The sequence shown here is derived from an EMBL/GenBank/DDBJ whole genome shotgun (WGS) entry which is preliminary data.</text>
</comment>
<dbReference type="InterPro" id="IPR006379">
    <property type="entry name" value="HAD-SF_hydro_IIB"/>
</dbReference>
<dbReference type="GO" id="GO:0000287">
    <property type="term" value="F:magnesium ion binding"/>
    <property type="evidence" value="ECO:0007669"/>
    <property type="project" value="TreeGrafter"/>
</dbReference>
<dbReference type="Proteomes" id="UP000006238">
    <property type="component" value="Unassembled WGS sequence"/>
</dbReference>
<dbReference type="eggNOG" id="COG0561">
    <property type="taxonomic scope" value="Bacteria"/>
</dbReference>
<dbReference type="PANTHER" id="PTHR10000">
    <property type="entry name" value="PHOSPHOSERINE PHOSPHATASE"/>
    <property type="match status" value="1"/>
</dbReference>
<proteinExistence type="predicted"/>
<dbReference type="SFLD" id="SFLDS00003">
    <property type="entry name" value="Haloacid_Dehalogenase"/>
    <property type="match status" value="1"/>
</dbReference>
<dbReference type="EMBL" id="ABWN01000017">
    <property type="protein sequence ID" value="EFF69784.1"/>
    <property type="molecule type" value="Genomic_DNA"/>
</dbReference>
<dbReference type="InterPro" id="IPR023214">
    <property type="entry name" value="HAD_sf"/>
</dbReference>
<dbReference type="Gene3D" id="3.40.50.1000">
    <property type="entry name" value="HAD superfamily/HAD-like"/>
    <property type="match status" value="1"/>
</dbReference>
<name>D4RWG7_9FIRM</name>
<gene>
    <name evidence="1" type="ORF">BUTYVIB_00298</name>
</gene>